<dbReference type="Proteomes" id="UP001303285">
    <property type="component" value="Unassembled WGS sequence"/>
</dbReference>
<reference evidence="2 3" key="1">
    <citation type="submission" date="2023-12" db="EMBL/GenBank/DDBJ databases">
        <title>Baltic Sea Cyanobacteria.</title>
        <authorList>
            <person name="Delbaje E."/>
            <person name="Fewer D.P."/>
            <person name="Shishido T.K."/>
        </authorList>
    </citation>
    <scope>NUCLEOTIDE SEQUENCE [LARGE SCALE GENOMIC DNA]</scope>
    <source>
        <strain evidence="2 3">UHCC 0060</strain>
    </source>
</reference>
<feature type="transmembrane region" description="Helical" evidence="1">
    <location>
        <begin position="6"/>
        <end position="22"/>
    </location>
</feature>
<dbReference type="RefSeq" id="WP_231859513.1">
    <property type="nucleotide sequence ID" value="NZ_JAYGHK010000025.1"/>
</dbReference>
<protein>
    <submittedName>
        <fullName evidence="2">DUF6464 family protein</fullName>
    </submittedName>
</protein>
<keyword evidence="3" id="KW-1185">Reference proteome</keyword>
<dbReference type="EMBL" id="JAYGHK010000025">
    <property type="protein sequence ID" value="MEA5608383.1"/>
    <property type="molecule type" value="Genomic_DNA"/>
</dbReference>
<keyword evidence="1" id="KW-1133">Transmembrane helix</keyword>
<sequence length="118" mass="13388">MLKTLLVIFIGLLPSLFSLWVIRKTHSRTRLRMRQALRICHEDPSEITSDLLKAIAIIWKAWVTSSAISVAFFNARSGYMRCAINPSGPCQNCRHYEPLPTYASKYGYATQAIKNQIG</sequence>
<accession>A0ABU5UQ39</accession>
<dbReference type="InterPro" id="IPR045589">
    <property type="entry name" value="DUF6464"/>
</dbReference>
<proteinExistence type="predicted"/>
<comment type="caution">
    <text evidence="2">The sequence shown here is derived from an EMBL/GenBank/DDBJ whole genome shotgun (WGS) entry which is preliminary data.</text>
</comment>
<gene>
    <name evidence="2" type="ORF">VB695_09905</name>
</gene>
<name>A0ABU5UQ39_NODSP</name>
<dbReference type="GeneID" id="78015420"/>
<dbReference type="Pfam" id="PF20065">
    <property type="entry name" value="DUF6464"/>
    <property type="match status" value="1"/>
</dbReference>
<keyword evidence="1" id="KW-0812">Transmembrane</keyword>
<evidence type="ECO:0000313" key="2">
    <source>
        <dbReference type="EMBL" id="MEA5608383.1"/>
    </source>
</evidence>
<keyword evidence="1" id="KW-0472">Membrane</keyword>
<evidence type="ECO:0000313" key="3">
    <source>
        <dbReference type="Proteomes" id="UP001303285"/>
    </source>
</evidence>
<organism evidence="2 3">
    <name type="scientific">Nodularia spumigena UHCC 0060</name>
    <dbReference type="NCBI Taxonomy" id="3110300"/>
    <lineage>
        <taxon>Bacteria</taxon>
        <taxon>Bacillati</taxon>
        <taxon>Cyanobacteriota</taxon>
        <taxon>Cyanophyceae</taxon>
        <taxon>Nostocales</taxon>
        <taxon>Nodulariaceae</taxon>
        <taxon>Nodularia</taxon>
    </lineage>
</organism>
<evidence type="ECO:0000256" key="1">
    <source>
        <dbReference type="SAM" id="Phobius"/>
    </source>
</evidence>